<name>A0ACC0UAD5_9AGAM</name>
<proteinExistence type="predicted"/>
<keyword evidence="2" id="KW-1185">Reference proteome</keyword>
<organism evidence="1 2">
    <name type="scientific">Russula earlei</name>
    <dbReference type="NCBI Taxonomy" id="71964"/>
    <lineage>
        <taxon>Eukaryota</taxon>
        <taxon>Fungi</taxon>
        <taxon>Dikarya</taxon>
        <taxon>Basidiomycota</taxon>
        <taxon>Agaricomycotina</taxon>
        <taxon>Agaricomycetes</taxon>
        <taxon>Russulales</taxon>
        <taxon>Russulaceae</taxon>
        <taxon>Russula</taxon>
    </lineage>
</organism>
<evidence type="ECO:0000313" key="1">
    <source>
        <dbReference type="EMBL" id="KAI9508186.1"/>
    </source>
</evidence>
<reference evidence="1" key="1">
    <citation type="submission" date="2021-03" db="EMBL/GenBank/DDBJ databases">
        <title>Evolutionary priming and transition to the ectomycorrhizal habit in an iconic lineage of mushroom-forming fungi: is preadaptation a requirement?</title>
        <authorList>
            <consortium name="DOE Joint Genome Institute"/>
            <person name="Looney B.P."/>
            <person name="Miyauchi S."/>
            <person name="Morin E."/>
            <person name="Drula E."/>
            <person name="Courty P.E."/>
            <person name="Chicoki N."/>
            <person name="Fauchery L."/>
            <person name="Kohler A."/>
            <person name="Kuo A."/>
            <person name="LaButti K."/>
            <person name="Pangilinan J."/>
            <person name="Lipzen A."/>
            <person name="Riley R."/>
            <person name="Andreopoulos W."/>
            <person name="He G."/>
            <person name="Johnson J."/>
            <person name="Barry K.W."/>
            <person name="Grigoriev I.V."/>
            <person name="Nagy L."/>
            <person name="Hibbett D."/>
            <person name="Henrissat B."/>
            <person name="Matheny P.B."/>
            <person name="Labbe J."/>
            <person name="Martin A.F."/>
        </authorList>
    </citation>
    <scope>NUCLEOTIDE SEQUENCE</scope>
    <source>
        <strain evidence="1">BPL698</strain>
    </source>
</reference>
<dbReference type="Proteomes" id="UP001207468">
    <property type="component" value="Unassembled WGS sequence"/>
</dbReference>
<dbReference type="EMBL" id="JAGFNK010000099">
    <property type="protein sequence ID" value="KAI9508186.1"/>
    <property type="molecule type" value="Genomic_DNA"/>
</dbReference>
<sequence>MFRRRTIKEDSRAVPSPDALNSSAGGARDSVKAAVSVTGALLDYSLILFTVFGGCCSNVWVYEELLRTEPSVGPALTFSQMLFISAQQLPSFVSWDAPRSWSPRLKPRQVPIAEWLLQVVTFASGTLLNNLVFAFSVPPTLQIVFRSAGLAVSMLIGRFFMGKRYTLQQILAVAVVSSGVVIATLSRPRADPRATAPSGVMNQTSPIAATGATATAIGNADASRYTLGIAMLVASLLCTGVHGALQERTYSRYGPCWREGVFYTHLLSLPMFAFMPRSVHRGFAGLSDPKRRMTGLGIHPYAILALNMLSQLICVSGVNQLSSRASAVSTQVVLTARKAISLCFSVWWFGSGWNMRLACGASMVIVGSFWYSVLPVGGRLPPDGRREKRS</sequence>
<comment type="caution">
    <text evidence="1">The sequence shown here is derived from an EMBL/GenBank/DDBJ whole genome shotgun (WGS) entry which is preliminary data.</text>
</comment>
<gene>
    <name evidence="1" type="ORF">F5148DRAFT_980218</name>
</gene>
<accession>A0ACC0UAD5</accession>
<evidence type="ECO:0000313" key="2">
    <source>
        <dbReference type="Proteomes" id="UP001207468"/>
    </source>
</evidence>
<protein>
    <submittedName>
        <fullName evidence="1">UAA transporter</fullName>
    </submittedName>
</protein>